<proteinExistence type="inferred from homology"/>
<dbReference type="NCBIfam" id="TIGR01256">
    <property type="entry name" value="modA"/>
    <property type="match status" value="1"/>
</dbReference>
<evidence type="ECO:0000256" key="6">
    <source>
        <dbReference type="PIRSR" id="PIRSR004846-1"/>
    </source>
</evidence>
<accession>A0A255Z0G3</accession>
<evidence type="ECO:0000256" key="4">
    <source>
        <dbReference type="ARBA" id="ARBA00022729"/>
    </source>
</evidence>
<gene>
    <name evidence="8" type="ORF">CHU95_10240</name>
</gene>
<keyword evidence="2 6" id="KW-0500">Molybdenum</keyword>
<dbReference type="PIRSF" id="PIRSF004846">
    <property type="entry name" value="ModA"/>
    <property type="match status" value="1"/>
</dbReference>
<dbReference type="SUPFAM" id="SSF53850">
    <property type="entry name" value="Periplasmic binding protein-like II"/>
    <property type="match status" value="1"/>
</dbReference>
<dbReference type="GO" id="GO:1901359">
    <property type="term" value="F:tungstate binding"/>
    <property type="evidence" value="ECO:0007669"/>
    <property type="project" value="UniProtKB-ARBA"/>
</dbReference>
<dbReference type="OrthoDB" id="9785015at2"/>
<evidence type="ECO:0000256" key="1">
    <source>
        <dbReference type="ARBA" id="ARBA00009175"/>
    </source>
</evidence>
<protein>
    <submittedName>
        <fullName evidence="8">Molybdate ABC transporter substrate-binding protein</fullName>
    </submittedName>
</protein>
<evidence type="ECO:0000256" key="7">
    <source>
        <dbReference type="SAM" id="SignalP"/>
    </source>
</evidence>
<organism evidence="8 9">
    <name type="scientific">Niveispirillum lacus</name>
    <dbReference type="NCBI Taxonomy" id="1981099"/>
    <lineage>
        <taxon>Bacteria</taxon>
        <taxon>Pseudomonadati</taxon>
        <taxon>Pseudomonadota</taxon>
        <taxon>Alphaproteobacteria</taxon>
        <taxon>Rhodospirillales</taxon>
        <taxon>Azospirillaceae</taxon>
        <taxon>Niveispirillum</taxon>
    </lineage>
</organism>
<dbReference type="EMBL" id="NOXU01000027">
    <property type="protein sequence ID" value="OYQ34946.1"/>
    <property type="molecule type" value="Genomic_DNA"/>
</dbReference>
<keyword evidence="4 7" id="KW-0732">Signal</keyword>
<dbReference type="InterPro" id="IPR005950">
    <property type="entry name" value="ModA"/>
</dbReference>
<keyword evidence="3 6" id="KW-0479">Metal-binding</keyword>
<dbReference type="PANTHER" id="PTHR30632:SF17">
    <property type="entry name" value="MOLYBDATE-BINDING PROTEIN MODA"/>
    <property type="match status" value="1"/>
</dbReference>
<evidence type="ECO:0000313" key="9">
    <source>
        <dbReference type="Proteomes" id="UP000216998"/>
    </source>
</evidence>
<dbReference type="FunFam" id="3.40.190.10:FF:000035">
    <property type="entry name" value="Molybdate ABC transporter substrate-binding protein"/>
    <property type="match status" value="1"/>
</dbReference>
<dbReference type="Proteomes" id="UP000216998">
    <property type="component" value="Unassembled WGS sequence"/>
</dbReference>
<evidence type="ECO:0000256" key="2">
    <source>
        <dbReference type="ARBA" id="ARBA00022505"/>
    </source>
</evidence>
<keyword evidence="9" id="KW-1185">Reference proteome</keyword>
<comment type="caution">
    <text evidence="8">The sequence shown here is derived from an EMBL/GenBank/DDBJ whole genome shotgun (WGS) entry which is preliminary data.</text>
</comment>
<evidence type="ECO:0000313" key="8">
    <source>
        <dbReference type="EMBL" id="OYQ34946.1"/>
    </source>
</evidence>
<feature type="binding site" evidence="6">
    <location>
        <position position="190"/>
    </location>
    <ligand>
        <name>molybdate</name>
        <dbReference type="ChEBI" id="CHEBI:36264"/>
    </ligand>
</feature>
<comment type="subunit">
    <text evidence="5">The complex is composed of two ATP-binding proteins (ModC), two transmembrane proteins (ModB) and a solute-binding protein (ModA).</text>
</comment>
<feature type="chain" id="PRO_5012129298" evidence="7">
    <location>
        <begin position="24"/>
        <end position="255"/>
    </location>
</feature>
<dbReference type="Pfam" id="PF13531">
    <property type="entry name" value="SBP_bac_11"/>
    <property type="match status" value="1"/>
</dbReference>
<feature type="signal peptide" evidence="7">
    <location>
        <begin position="1"/>
        <end position="23"/>
    </location>
</feature>
<feature type="binding site" evidence="6">
    <location>
        <position position="172"/>
    </location>
    <ligand>
        <name>molybdate</name>
        <dbReference type="ChEBI" id="CHEBI:36264"/>
    </ligand>
</feature>
<dbReference type="Gene3D" id="3.40.190.10">
    <property type="entry name" value="Periplasmic binding protein-like II"/>
    <property type="match status" value="2"/>
</dbReference>
<dbReference type="NCBIfam" id="NF007958">
    <property type="entry name" value="PRK10677.1"/>
    <property type="match status" value="1"/>
</dbReference>
<dbReference type="GO" id="GO:0046872">
    <property type="term" value="F:metal ion binding"/>
    <property type="evidence" value="ECO:0007669"/>
    <property type="project" value="UniProtKB-KW"/>
</dbReference>
<dbReference type="InterPro" id="IPR050682">
    <property type="entry name" value="ModA/WtpA"/>
</dbReference>
<name>A0A255Z0G3_9PROT</name>
<evidence type="ECO:0000256" key="5">
    <source>
        <dbReference type="ARBA" id="ARBA00062515"/>
    </source>
</evidence>
<dbReference type="GO" id="GO:0030288">
    <property type="term" value="C:outer membrane-bounded periplasmic space"/>
    <property type="evidence" value="ECO:0007669"/>
    <property type="project" value="TreeGrafter"/>
</dbReference>
<dbReference type="PANTHER" id="PTHR30632">
    <property type="entry name" value="MOLYBDATE-BINDING PERIPLASMIC PROTEIN"/>
    <property type="match status" value="1"/>
</dbReference>
<reference evidence="8 9" key="1">
    <citation type="submission" date="2017-07" db="EMBL/GenBank/DDBJ databases">
        <title>Niveispirillum cyanobacteriorum sp. nov., isolated from cyanobacterial aggregates in a eutrophic lake.</title>
        <authorList>
            <person name="Cai H."/>
        </authorList>
    </citation>
    <scope>NUCLEOTIDE SEQUENCE [LARGE SCALE GENOMIC DNA]</scope>
    <source>
        <strain evidence="9">TH1-14</strain>
    </source>
</reference>
<dbReference type="GO" id="GO:0030973">
    <property type="term" value="F:molybdate ion binding"/>
    <property type="evidence" value="ECO:0007669"/>
    <property type="project" value="TreeGrafter"/>
</dbReference>
<comment type="similarity">
    <text evidence="1">Belongs to the bacterial solute-binding protein ModA family.</text>
</comment>
<feature type="binding site" evidence="6">
    <location>
        <position position="33"/>
    </location>
    <ligand>
        <name>molybdate</name>
        <dbReference type="ChEBI" id="CHEBI:36264"/>
    </ligand>
</feature>
<evidence type="ECO:0000256" key="3">
    <source>
        <dbReference type="ARBA" id="ARBA00022723"/>
    </source>
</evidence>
<dbReference type="AlphaFoldDB" id="A0A255Z0G3"/>
<feature type="binding site" evidence="6">
    <location>
        <position position="145"/>
    </location>
    <ligand>
        <name>molybdate</name>
        <dbReference type="ChEBI" id="CHEBI:36264"/>
    </ligand>
</feature>
<sequence length="255" mass="26968">MRLSRFTPLLIALGLLLAPAASARDTTIYAAASLKVALDEVLIGYRAQTGAGAVAAYAASSALAKQIEAGAPADIFISADQEWMDHLAKAGLIQTDTRFTFLGNQLVLVIERSRAKRLTIDRTLDLVALLDGRRLAVGEVNAVPAGRYAKAALTRLGLWAKVADKLAPAENVRAALALVARGEAGAAIVYATDARLEPGVAIVGVFPADSHAPIEYPVALVKGADTAKAKPLLDFLKSEEGRRHFMNQGFTVLTR</sequence>
<dbReference type="GO" id="GO:0015689">
    <property type="term" value="P:molybdate ion transport"/>
    <property type="evidence" value="ECO:0007669"/>
    <property type="project" value="InterPro"/>
</dbReference>
<dbReference type="RefSeq" id="WP_094456231.1">
    <property type="nucleotide sequence ID" value="NZ_NOXU01000027.1"/>
</dbReference>
<feature type="binding site" evidence="6">
    <location>
        <position position="60"/>
    </location>
    <ligand>
        <name>molybdate</name>
        <dbReference type="ChEBI" id="CHEBI:36264"/>
    </ligand>
</feature>